<name>A0ABT1BFG6_9ENTR</name>
<dbReference type="EMBL" id="JAJJVQ010000009">
    <property type="protein sequence ID" value="MCO5783959.1"/>
    <property type="molecule type" value="Genomic_DNA"/>
</dbReference>
<organism evidence="1 2">
    <name type="scientific">Citrobacter meridianamericanus</name>
    <dbReference type="NCBI Taxonomy" id="2894201"/>
    <lineage>
        <taxon>Bacteria</taxon>
        <taxon>Pseudomonadati</taxon>
        <taxon>Pseudomonadota</taxon>
        <taxon>Gammaproteobacteria</taxon>
        <taxon>Enterobacterales</taxon>
        <taxon>Enterobacteriaceae</taxon>
        <taxon>Citrobacter</taxon>
    </lineage>
</organism>
<evidence type="ECO:0000313" key="1">
    <source>
        <dbReference type="EMBL" id="MCO5783959.1"/>
    </source>
</evidence>
<evidence type="ECO:0000313" key="2">
    <source>
        <dbReference type="Proteomes" id="UP001139290"/>
    </source>
</evidence>
<dbReference type="Proteomes" id="UP001139290">
    <property type="component" value="Unassembled WGS sequence"/>
</dbReference>
<dbReference type="RefSeq" id="WP_252838871.1">
    <property type="nucleotide sequence ID" value="NZ_JAJJVQ010000009.1"/>
</dbReference>
<comment type="caution">
    <text evidence="1">The sequence shown here is derived from an EMBL/GenBank/DDBJ whole genome shotgun (WGS) entry which is preliminary data.</text>
</comment>
<reference evidence="1" key="1">
    <citation type="submission" date="2021-11" db="EMBL/GenBank/DDBJ databases">
        <title>Citrobacter meridianamericanus sp. nov. isolated from soil.</title>
        <authorList>
            <person name="Furlan J.P.R."/>
            <person name="Stehling E.G."/>
        </authorList>
    </citation>
    <scope>NUCLEOTIDE SEQUENCE</scope>
    <source>
        <strain evidence="1">BR102</strain>
    </source>
</reference>
<accession>A0ABT1BFG6</accession>
<sequence length="81" mass="9515">MRNEKTPAKKQGFLGAFDKRGPQCVDALWTLKETNPYVSNAYRENEITIPVFPHMMWGFFLPKLQRITKDKQLLTEDIWSV</sequence>
<protein>
    <submittedName>
        <fullName evidence="1">Uncharacterized protein</fullName>
    </submittedName>
</protein>
<gene>
    <name evidence="1" type="ORF">LOD26_21970</name>
</gene>
<proteinExistence type="predicted"/>
<keyword evidence="2" id="KW-1185">Reference proteome</keyword>